<protein>
    <submittedName>
        <fullName evidence="1">Uncharacterized protein</fullName>
    </submittedName>
</protein>
<comment type="caution">
    <text evidence="1">The sequence shown here is derived from an EMBL/GenBank/DDBJ whole genome shotgun (WGS) entry which is preliminary data.</text>
</comment>
<sequence length="272" mass="29841">MQFDRVYMTNSGLDLLTSVAAGQQNIEFTKVVASSHNYSGLSTNEFKALTGIANIEQSTKYARVIKENRTLVRAQVSFPSKDVTKAYKLYTVGFYAKGSNGSEVLYGVMPSSLPDYIAAYDGHSNADDSFTMITTVSDTAQINITVDQASVPSFDDIRIGTLNTSTYAINTSGLDLNDYPRFKAYGYYNGAGIPQTTPYAGVPEMFDLIMTANLKNNGQVMIPKFWLAQLAEVMPDFNTSKFTVSRAGDGKWMYLISEPATIGIHCLNATFK</sequence>
<evidence type="ECO:0000313" key="2">
    <source>
        <dbReference type="Proteomes" id="UP001596171"/>
    </source>
</evidence>
<evidence type="ECO:0000313" key="1">
    <source>
        <dbReference type="EMBL" id="MFC6202564.1"/>
    </source>
</evidence>
<keyword evidence="2" id="KW-1185">Reference proteome</keyword>
<name>A0ABW1SMT2_9LACO</name>
<dbReference type="EMBL" id="JBHSSE010000024">
    <property type="protein sequence ID" value="MFC6202564.1"/>
    <property type="molecule type" value="Genomic_DNA"/>
</dbReference>
<reference evidence="2" key="1">
    <citation type="journal article" date="2019" name="Int. J. Syst. Evol. Microbiol.">
        <title>The Global Catalogue of Microorganisms (GCM) 10K type strain sequencing project: providing services to taxonomists for standard genome sequencing and annotation.</title>
        <authorList>
            <consortium name="The Broad Institute Genomics Platform"/>
            <consortium name="The Broad Institute Genome Sequencing Center for Infectious Disease"/>
            <person name="Wu L."/>
            <person name="Ma J."/>
        </authorList>
    </citation>
    <scope>NUCLEOTIDE SEQUENCE [LARGE SCALE GENOMIC DNA]</scope>
    <source>
        <strain evidence="2">CCM 8930</strain>
    </source>
</reference>
<dbReference type="RefSeq" id="WP_137616586.1">
    <property type="nucleotide sequence ID" value="NZ_BJDI01000010.1"/>
</dbReference>
<dbReference type="Proteomes" id="UP001596171">
    <property type="component" value="Unassembled WGS sequence"/>
</dbReference>
<accession>A0ABW1SMT2</accession>
<gene>
    <name evidence="1" type="ORF">ACFP1L_11890</name>
</gene>
<organism evidence="1 2">
    <name type="scientific">Lactiplantibacillus nangangensis</name>
    <dbReference type="NCBI Taxonomy" id="2559917"/>
    <lineage>
        <taxon>Bacteria</taxon>
        <taxon>Bacillati</taxon>
        <taxon>Bacillota</taxon>
        <taxon>Bacilli</taxon>
        <taxon>Lactobacillales</taxon>
        <taxon>Lactobacillaceae</taxon>
        <taxon>Lactiplantibacillus</taxon>
    </lineage>
</organism>
<proteinExistence type="predicted"/>